<dbReference type="SMART" id="SM01217">
    <property type="entry name" value="Fn3_like"/>
    <property type="match status" value="1"/>
</dbReference>
<feature type="transmembrane region" description="Helical" evidence="4">
    <location>
        <begin position="95"/>
        <end position="115"/>
    </location>
</feature>
<feature type="compositionally biased region" description="Basic residues" evidence="3">
    <location>
        <begin position="75"/>
        <end position="85"/>
    </location>
</feature>
<comment type="similarity">
    <text evidence="1">Belongs to the glycosyl hydrolase 3 family.</text>
</comment>
<dbReference type="InterPro" id="IPR026891">
    <property type="entry name" value="Fn3-like"/>
</dbReference>
<dbReference type="PANTHER" id="PTHR42715:SF10">
    <property type="entry name" value="BETA-GLUCOSIDASE"/>
    <property type="match status" value="1"/>
</dbReference>
<dbReference type="Pfam" id="PF00933">
    <property type="entry name" value="Glyco_hydro_3"/>
    <property type="match status" value="1"/>
</dbReference>
<feature type="region of interest" description="Disordered" evidence="3">
    <location>
        <begin position="23"/>
        <end position="85"/>
    </location>
</feature>
<dbReference type="InterPro" id="IPR017853">
    <property type="entry name" value="GH"/>
</dbReference>
<sequence length="922" mass="102183">MLEGIIMSEYFKKRKAKKQEIVQQVKEDKAKRKQRKQEIAAMPEADRKAAIVSDKQLRKEQKQQRKEELRSLSRKERRAAKKEAKRYKKIKNRPIRIAGWSVVGAVVLFAVVTVGPTVSSILGNMTGKHITIDTTNEEAVKAREAADVIAEEISDEGLVLLKNENNSLPLADKKINVFGSTAFGFKYAGGGSGASDLSRAVNLFDALNNAGIEYNKELYDYYAGLPELEEATGKGETGAVQVVKGMLGGDDEESGEPAVTADALAQAKEFSDNAMIIIQSDAVEASDVSADQLQLTDDMRALIEKVASNFSNVTIIVNAGNTFELGFVEEFPSIQSVLWVGTPGPFGTNSLAKVLSGEVNPSGRITDTYVYDLESSPASENFGDYKYENLDKAYLNYEEGIYVGYRFYETYYQGNEEGYKQAVQYPFGSGLSYTTFDWNVVSQQLNSESIELKVEVKNTGEVAGKDVVQVYYSAPYTPGGIEKSAINLATFAKTKSLNPGESETLTITYDTRDMASYDMANESYVLEKGTYEIKLGKNVHDIDRSLSYELPEEIVYNSDADTGTEYKNRFTQSENELTVLSRNDWEGTYPSDQDNSKVASDLVIERVQGHEFNNDVDMPITGADNGLKLEDLKGLDYDDAKWDKFLDQLTVDQMIDYVSDAAYHTTAIEEHGIPNTVLLDGPAGLNFFFKKFEAGAYPTEIVIASTWNKDLAYKMGESIGKEAKAYGVHGWYAPALNIHRSPLGGRNFEYMSEDPVLNGMIGGSMSKGAGDQGITVFMKHFIMNEQETNARSGILVWSNEQAMRELHLRPFEMTVKEAGVTGAMSSFTYIDGKWANPELLNGMLRDEWGFEGVVSSDAVFGFMEPQIAITSGNDLMLDILSVTKNKEQLQEAYDKHPEAVAVGLRNSMHNSLYATLKTYIFN</sequence>
<dbReference type="EMBL" id="VOQF01000006">
    <property type="protein sequence ID" value="TXC90689.1"/>
    <property type="molecule type" value="Genomic_DNA"/>
</dbReference>
<dbReference type="PRINTS" id="PR00133">
    <property type="entry name" value="GLHYDRLASE3"/>
</dbReference>
<feature type="compositionally biased region" description="Basic and acidic residues" evidence="3">
    <location>
        <begin position="44"/>
        <end position="74"/>
    </location>
</feature>
<dbReference type="SUPFAM" id="SSF52279">
    <property type="entry name" value="Beta-D-glucan exohydrolase, C-terminal domain"/>
    <property type="match status" value="1"/>
</dbReference>
<evidence type="ECO:0000313" key="7">
    <source>
        <dbReference type="Proteomes" id="UP000321363"/>
    </source>
</evidence>
<dbReference type="Gene3D" id="2.60.40.10">
    <property type="entry name" value="Immunoglobulins"/>
    <property type="match status" value="1"/>
</dbReference>
<keyword evidence="4" id="KW-0472">Membrane</keyword>
<evidence type="ECO:0000256" key="3">
    <source>
        <dbReference type="SAM" id="MobiDB-lite"/>
    </source>
</evidence>
<dbReference type="InterPro" id="IPR050288">
    <property type="entry name" value="Cellulose_deg_GH3"/>
</dbReference>
<dbReference type="GO" id="GO:0005975">
    <property type="term" value="P:carbohydrate metabolic process"/>
    <property type="evidence" value="ECO:0007669"/>
    <property type="project" value="InterPro"/>
</dbReference>
<comment type="caution">
    <text evidence="6">The sequence shown here is derived from an EMBL/GenBank/DDBJ whole genome shotgun (WGS) entry which is preliminary data.</text>
</comment>
<dbReference type="InterPro" id="IPR036962">
    <property type="entry name" value="Glyco_hydro_3_N_sf"/>
</dbReference>
<name>A0A5C6W135_9BACI</name>
<dbReference type="InterPro" id="IPR002772">
    <property type="entry name" value="Glyco_hydro_3_C"/>
</dbReference>
<keyword evidence="4" id="KW-1133">Transmembrane helix</keyword>
<dbReference type="Pfam" id="PF14310">
    <property type="entry name" value="Fn3-like"/>
    <property type="match status" value="1"/>
</dbReference>
<evidence type="ECO:0000256" key="1">
    <source>
        <dbReference type="ARBA" id="ARBA00005336"/>
    </source>
</evidence>
<organism evidence="6 7">
    <name type="scientific">Metabacillus litoralis</name>
    <dbReference type="NCBI Taxonomy" id="152268"/>
    <lineage>
        <taxon>Bacteria</taxon>
        <taxon>Bacillati</taxon>
        <taxon>Bacillota</taxon>
        <taxon>Bacilli</taxon>
        <taxon>Bacillales</taxon>
        <taxon>Bacillaceae</taxon>
        <taxon>Metabacillus</taxon>
    </lineage>
</organism>
<dbReference type="Gene3D" id="3.40.50.1700">
    <property type="entry name" value="Glycoside hydrolase family 3 C-terminal domain"/>
    <property type="match status" value="1"/>
</dbReference>
<keyword evidence="2" id="KW-0378">Hydrolase</keyword>
<protein>
    <submittedName>
        <fullName evidence="6">Beta-glucosidase</fullName>
    </submittedName>
</protein>
<accession>A0A5C6W135</accession>
<evidence type="ECO:0000259" key="5">
    <source>
        <dbReference type="SMART" id="SM01217"/>
    </source>
</evidence>
<gene>
    <name evidence="6" type="ORF">FS935_12315</name>
</gene>
<dbReference type="AlphaFoldDB" id="A0A5C6W135"/>
<dbReference type="SUPFAM" id="SSF51445">
    <property type="entry name" value="(Trans)glycosidases"/>
    <property type="match status" value="1"/>
</dbReference>
<dbReference type="InterPro" id="IPR013783">
    <property type="entry name" value="Ig-like_fold"/>
</dbReference>
<evidence type="ECO:0000256" key="4">
    <source>
        <dbReference type="SAM" id="Phobius"/>
    </source>
</evidence>
<dbReference type="InterPro" id="IPR001764">
    <property type="entry name" value="Glyco_hydro_3_N"/>
</dbReference>
<reference evidence="6 7" key="1">
    <citation type="journal article" date="2005" name="Int. J. Syst. Evol. Microbiol.">
        <title>Bacillus litoralis sp. nov., isolated from a tidal flat of the Yellow Sea in Korea.</title>
        <authorList>
            <person name="Yoon J.H."/>
            <person name="Oh T.K."/>
        </authorList>
    </citation>
    <scope>NUCLEOTIDE SEQUENCE [LARGE SCALE GENOMIC DNA]</scope>
    <source>
        <strain evidence="6 7">SW-211</strain>
    </source>
</reference>
<dbReference type="Gene3D" id="3.20.20.300">
    <property type="entry name" value="Glycoside hydrolase, family 3, N-terminal domain"/>
    <property type="match status" value="1"/>
</dbReference>
<dbReference type="GO" id="GO:0004553">
    <property type="term" value="F:hydrolase activity, hydrolyzing O-glycosyl compounds"/>
    <property type="evidence" value="ECO:0007669"/>
    <property type="project" value="InterPro"/>
</dbReference>
<feature type="domain" description="Fibronectin type III-like" evidence="5">
    <location>
        <begin position="466"/>
        <end position="539"/>
    </location>
</feature>
<dbReference type="Proteomes" id="UP000321363">
    <property type="component" value="Unassembled WGS sequence"/>
</dbReference>
<keyword evidence="7" id="KW-1185">Reference proteome</keyword>
<keyword evidence="4" id="KW-0812">Transmembrane</keyword>
<evidence type="ECO:0000256" key="2">
    <source>
        <dbReference type="ARBA" id="ARBA00022801"/>
    </source>
</evidence>
<evidence type="ECO:0000313" key="6">
    <source>
        <dbReference type="EMBL" id="TXC90689.1"/>
    </source>
</evidence>
<dbReference type="InterPro" id="IPR036881">
    <property type="entry name" value="Glyco_hydro_3_C_sf"/>
</dbReference>
<dbReference type="PANTHER" id="PTHR42715">
    <property type="entry name" value="BETA-GLUCOSIDASE"/>
    <property type="match status" value="1"/>
</dbReference>
<proteinExistence type="inferred from homology"/>
<dbReference type="Pfam" id="PF01915">
    <property type="entry name" value="Glyco_hydro_3_C"/>
    <property type="match status" value="1"/>
</dbReference>